<accession>A0A0E9N9D7</accession>
<feature type="transmembrane region" description="Helical" evidence="16">
    <location>
        <begin position="248"/>
        <end position="271"/>
    </location>
</feature>
<dbReference type="OrthoDB" id="10260889at2759"/>
<dbReference type="InterPro" id="IPR000374">
    <property type="entry name" value="PC_trans"/>
</dbReference>
<evidence type="ECO:0000256" key="8">
    <source>
        <dbReference type="ARBA" id="ARBA00022679"/>
    </source>
</evidence>
<keyword evidence="13 16" id="KW-0472">Membrane</keyword>
<feature type="transmembrane region" description="Helical" evidence="16">
    <location>
        <begin position="82"/>
        <end position="105"/>
    </location>
</feature>
<dbReference type="EMBL" id="BACD03000002">
    <property type="protein sequence ID" value="GAO46020.1"/>
    <property type="molecule type" value="Genomic_DNA"/>
</dbReference>
<comment type="caution">
    <text evidence="19">The sequence shown here is derived from an EMBL/GenBank/DDBJ whole genome shotgun (WGS) entry which is preliminary data.</text>
</comment>
<feature type="transmembrane region" description="Helical" evidence="16">
    <location>
        <begin position="117"/>
        <end position="137"/>
    </location>
</feature>
<keyword evidence="10 16" id="KW-0548">Nucleotidyltransferase</keyword>
<feature type="transmembrane region" description="Helical" evidence="16">
    <location>
        <begin position="320"/>
        <end position="347"/>
    </location>
</feature>
<comment type="pathway">
    <text evidence="3 16 17">Phospholipid metabolism; CDP-diacylglycerol biosynthesis; CDP-diacylglycerol from sn-glycerol 3-phosphate: step 3/3.</text>
</comment>
<name>A0A0E9N9D7_SAICN</name>
<dbReference type="GO" id="GO:0004605">
    <property type="term" value="F:phosphatidate cytidylyltransferase activity"/>
    <property type="evidence" value="ECO:0007669"/>
    <property type="project" value="UniProtKB-UniRule"/>
</dbReference>
<dbReference type="Pfam" id="PF01148">
    <property type="entry name" value="CTP_transf_1"/>
    <property type="match status" value="1"/>
</dbReference>
<evidence type="ECO:0000256" key="1">
    <source>
        <dbReference type="ARBA" id="ARBA00001698"/>
    </source>
</evidence>
<evidence type="ECO:0000256" key="6">
    <source>
        <dbReference type="ARBA" id="ARBA00012487"/>
    </source>
</evidence>
<dbReference type="AlphaFoldDB" id="A0A0E9N9D7"/>
<reference evidence="19 20" key="1">
    <citation type="journal article" date="2011" name="J. Gen. Appl. Microbiol.">
        <title>Draft genome sequencing of the enigmatic yeast Saitoella complicata.</title>
        <authorList>
            <person name="Nishida H."/>
            <person name="Hamamoto M."/>
            <person name="Sugiyama J."/>
        </authorList>
    </citation>
    <scope>NUCLEOTIDE SEQUENCE [LARGE SCALE GENOMIC DNA]</scope>
    <source>
        <strain evidence="19 20">NRRL Y-17804</strain>
    </source>
</reference>
<organism evidence="19 20">
    <name type="scientific">Saitoella complicata (strain BCRC 22490 / CBS 7301 / JCM 7358 / NBRC 10748 / NRRL Y-17804)</name>
    <dbReference type="NCBI Taxonomy" id="698492"/>
    <lineage>
        <taxon>Eukaryota</taxon>
        <taxon>Fungi</taxon>
        <taxon>Dikarya</taxon>
        <taxon>Ascomycota</taxon>
        <taxon>Taphrinomycotina</taxon>
        <taxon>Taphrinomycotina incertae sedis</taxon>
        <taxon>Saitoella</taxon>
    </lineage>
</organism>
<evidence type="ECO:0000256" key="7">
    <source>
        <dbReference type="ARBA" id="ARBA00022516"/>
    </source>
</evidence>
<feature type="transmembrane region" description="Helical" evidence="16">
    <location>
        <begin position="186"/>
        <end position="204"/>
    </location>
</feature>
<evidence type="ECO:0000256" key="14">
    <source>
        <dbReference type="ARBA" id="ARBA00023209"/>
    </source>
</evidence>
<dbReference type="PROSITE" id="PS01315">
    <property type="entry name" value="CDS"/>
    <property type="match status" value="1"/>
</dbReference>
<dbReference type="GO" id="GO:0005789">
    <property type="term" value="C:endoplasmic reticulum membrane"/>
    <property type="evidence" value="ECO:0007669"/>
    <property type="project" value="TreeGrafter"/>
</dbReference>
<keyword evidence="15 16" id="KW-1208">Phospholipid metabolism</keyword>
<dbReference type="EC" id="2.7.7.41" evidence="6 16"/>
<evidence type="ECO:0000256" key="9">
    <source>
        <dbReference type="ARBA" id="ARBA00022692"/>
    </source>
</evidence>
<keyword evidence="14 16" id="KW-0594">Phospholipid biosynthesis</keyword>
<evidence type="ECO:0000256" key="4">
    <source>
        <dbReference type="ARBA" id="ARBA00005189"/>
    </source>
</evidence>
<evidence type="ECO:0000256" key="18">
    <source>
        <dbReference type="SAM" id="MobiDB-lite"/>
    </source>
</evidence>
<dbReference type="STRING" id="698492.A0A0E9N9D7"/>
<dbReference type="GO" id="GO:0016024">
    <property type="term" value="P:CDP-diacylglycerol biosynthetic process"/>
    <property type="evidence" value="ECO:0007669"/>
    <property type="project" value="UniProtKB-UniRule"/>
</dbReference>
<dbReference type="PANTHER" id="PTHR13773:SF8">
    <property type="entry name" value="PHOSPHATIDATE CYTIDYLYLTRANSFERASE, PHOTORECEPTOR-SPECIFIC"/>
    <property type="match status" value="1"/>
</dbReference>
<sequence length="444" mass="49736">MPPKKGAKKRTGSHSSTSASASAVEVTASATNGAVKAAKEEKTVLLKNADSAKKKSDFLTRTLWTFIMIALFFTVLGAGHLWIIGLVVLVQVMVFKEVISIASVPSEEKKLPFFRTLNWYFFFVALYFFYGESVIYYFKHIVLVDAYILPLATHHRFISFVLYVMGFVFFVMNLEKGHYKFQFTQFCWTHMVLLLVVVQSHFITNNILEGLIWFFVPVAFVICNDTFAYVCGFLWGRTQLIAVSPKKTVEGFVGGWICTVIIGLGLANWLMRYKYMICPVRELGVSMFSGVDCTPNPVFLPHTFSLEPLSSLMPLLPSSIIFAPVQFHFLIFATFASLIAPFGGFFASGLKRAFSIKDFGDSIPGHGGMTDRMDCQFMMGFFSYMYYQSFIAQHQVALGKVLESAITSLSAEEQVELVKGLHKYLIGQGRLGEGALECLAQYGL</sequence>
<dbReference type="UniPathway" id="UPA00557">
    <property type="reaction ID" value="UER00614"/>
</dbReference>
<feature type="transmembrane region" description="Helical" evidence="16">
    <location>
        <begin position="58"/>
        <end position="76"/>
    </location>
</feature>
<gene>
    <name evidence="19" type="ORF">G7K_0265-t1</name>
</gene>
<dbReference type="RefSeq" id="XP_019026718.1">
    <property type="nucleotide sequence ID" value="XM_019170972.1"/>
</dbReference>
<evidence type="ECO:0000256" key="3">
    <source>
        <dbReference type="ARBA" id="ARBA00005119"/>
    </source>
</evidence>
<feature type="transmembrane region" description="Helical" evidence="16">
    <location>
        <begin position="210"/>
        <end position="236"/>
    </location>
</feature>
<feature type="compositionally biased region" description="Low complexity" evidence="18">
    <location>
        <begin position="13"/>
        <end position="26"/>
    </location>
</feature>
<evidence type="ECO:0000256" key="12">
    <source>
        <dbReference type="ARBA" id="ARBA00023098"/>
    </source>
</evidence>
<evidence type="ECO:0000256" key="2">
    <source>
        <dbReference type="ARBA" id="ARBA00004141"/>
    </source>
</evidence>
<dbReference type="PANTHER" id="PTHR13773">
    <property type="entry name" value="PHOSPHATIDATE CYTIDYLYLTRANSFERASE"/>
    <property type="match status" value="1"/>
</dbReference>
<reference evidence="19 20" key="3">
    <citation type="journal article" date="2015" name="Genome Announc.">
        <title>Draft Genome Sequence of the Archiascomycetous Yeast Saitoella complicata.</title>
        <authorList>
            <person name="Yamauchi K."/>
            <person name="Kondo S."/>
            <person name="Hamamoto M."/>
            <person name="Takahashi Y."/>
            <person name="Ogura Y."/>
            <person name="Hayashi T."/>
            <person name="Nishida H."/>
        </authorList>
    </citation>
    <scope>NUCLEOTIDE SEQUENCE [LARGE SCALE GENOMIC DNA]</scope>
    <source>
        <strain evidence="19 20">NRRL Y-17804</strain>
    </source>
</reference>
<reference evidence="19 20" key="2">
    <citation type="journal article" date="2014" name="J. Gen. Appl. Microbiol.">
        <title>The early diverging ascomycetous budding yeast Saitoella complicata has three histone deacetylases belonging to the Clr6, Hos2, and Rpd3 lineages.</title>
        <authorList>
            <person name="Nishida H."/>
            <person name="Matsumoto T."/>
            <person name="Kondo S."/>
            <person name="Hamamoto M."/>
            <person name="Yoshikawa H."/>
        </authorList>
    </citation>
    <scope>NUCLEOTIDE SEQUENCE [LARGE SCALE GENOMIC DNA]</scope>
    <source>
        <strain evidence="19 20">NRRL Y-17804</strain>
    </source>
</reference>
<evidence type="ECO:0000256" key="10">
    <source>
        <dbReference type="ARBA" id="ARBA00022695"/>
    </source>
</evidence>
<protein>
    <recommendedName>
        <fullName evidence="6 16">Phosphatidate cytidylyltransferase</fullName>
        <ecNumber evidence="6 16">2.7.7.41</ecNumber>
    </recommendedName>
</protein>
<keyword evidence="9 16" id="KW-0812">Transmembrane</keyword>
<dbReference type="InterPro" id="IPR016720">
    <property type="entry name" value="PC_Trfase_euk"/>
</dbReference>
<keyword evidence="11 16" id="KW-1133">Transmembrane helix</keyword>
<feature type="region of interest" description="Disordered" evidence="18">
    <location>
        <begin position="1"/>
        <end position="26"/>
    </location>
</feature>
<feature type="compositionally biased region" description="Basic residues" evidence="18">
    <location>
        <begin position="1"/>
        <end position="12"/>
    </location>
</feature>
<evidence type="ECO:0000256" key="13">
    <source>
        <dbReference type="ARBA" id="ARBA00023136"/>
    </source>
</evidence>
<comment type="pathway">
    <text evidence="4">Lipid metabolism.</text>
</comment>
<comment type="catalytic activity">
    <reaction evidence="1 16 17">
        <text>a 1,2-diacyl-sn-glycero-3-phosphate + CTP + H(+) = a CDP-1,2-diacyl-sn-glycerol + diphosphate</text>
        <dbReference type="Rhea" id="RHEA:16229"/>
        <dbReference type="ChEBI" id="CHEBI:15378"/>
        <dbReference type="ChEBI" id="CHEBI:33019"/>
        <dbReference type="ChEBI" id="CHEBI:37563"/>
        <dbReference type="ChEBI" id="CHEBI:58332"/>
        <dbReference type="ChEBI" id="CHEBI:58608"/>
        <dbReference type="EC" id="2.7.7.41"/>
    </reaction>
</comment>
<evidence type="ECO:0000256" key="15">
    <source>
        <dbReference type="ARBA" id="ARBA00023264"/>
    </source>
</evidence>
<dbReference type="PIRSF" id="PIRSF018269">
    <property type="entry name" value="PC_trans_euk"/>
    <property type="match status" value="1"/>
</dbReference>
<evidence type="ECO:0000256" key="17">
    <source>
        <dbReference type="RuleBase" id="RU003938"/>
    </source>
</evidence>
<comment type="subcellular location">
    <subcellularLocation>
        <location evidence="2">Membrane</location>
        <topology evidence="2">Multi-pass membrane protein</topology>
    </subcellularLocation>
</comment>
<comment type="similarity">
    <text evidence="5 16 17">Belongs to the CDS family.</text>
</comment>
<dbReference type="OMA" id="FFAYMYF"/>
<evidence type="ECO:0000313" key="20">
    <source>
        <dbReference type="Proteomes" id="UP000033140"/>
    </source>
</evidence>
<keyword evidence="12 16" id="KW-0443">Lipid metabolism</keyword>
<dbReference type="Proteomes" id="UP000033140">
    <property type="component" value="Unassembled WGS sequence"/>
</dbReference>
<keyword evidence="7 16" id="KW-0444">Lipid biosynthesis</keyword>
<evidence type="ECO:0000256" key="16">
    <source>
        <dbReference type="PIRNR" id="PIRNR018269"/>
    </source>
</evidence>
<proteinExistence type="inferred from homology"/>
<evidence type="ECO:0000313" key="19">
    <source>
        <dbReference type="EMBL" id="GAO46020.1"/>
    </source>
</evidence>
<evidence type="ECO:0000256" key="5">
    <source>
        <dbReference type="ARBA" id="ARBA00010185"/>
    </source>
</evidence>
<feature type="transmembrane region" description="Helical" evidence="16">
    <location>
        <begin position="157"/>
        <end position="174"/>
    </location>
</feature>
<keyword evidence="20" id="KW-1185">Reference proteome</keyword>
<keyword evidence="8 16" id="KW-0808">Transferase</keyword>
<evidence type="ECO:0000256" key="11">
    <source>
        <dbReference type="ARBA" id="ARBA00022989"/>
    </source>
</evidence>